<gene>
    <name evidence="4" type="ORF">OV287_26060</name>
</gene>
<keyword evidence="5" id="KW-1185">Reference proteome</keyword>
<evidence type="ECO:0000256" key="2">
    <source>
        <dbReference type="SAM" id="MobiDB-lite"/>
    </source>
</evidence>
<comment type="caution">
    <text evidence="4">The sequence shown here is derived from an EMBL/GenBank/DDBJ whole genome shotgun (WGS) entry which is preliminary data.</text>
</comment>
<feature type="compositionally biased region" description="Pro residues" evidence="2">
    <location>
        <begin position="1"/>
        <end position="11"/>
    </location>
</feature>
<dbReference type="PRINTS" id="PR00069">
    <property type="entry name" value="ALDKETRDTASE"/>
</dbReference>
<name>A0ABT4A8F9_9BACT</name>
<dbReference type="Gene3D" id="3.20.20.100">
    <property type="entry name" value="NADP-dependent oxidoreductase domain"/>
    <property type="match status" value="1"/>
</dbReference>
<dbReference type="Proteomes" id="UP001207654">
    <property type="component" value="Unassembled WGS sequence"/>
</dbReference>
<organism evidence="4 5">
    <name type="scientific">Archangium lansingense</name>
    <dbReference type="NCBI Taxonomy" id="2995310"/>
    <lineage>
        <taxon>Bacteria</taxon>
        <taxon>Pseudomonadati</taxon>
        <taxon>Myxococcota</taxon>
        <taxon>Myxococcia</taxon>
        <taxon>Myxococcales</taxon>
        <taxon>Cystobacterineae</taxon>
        <taxon>Archangiaceae</taxon>
        <taxon>Archangium</taxon>
    </lineage>
</organism>
<evidence type="ECO:0000259" key="3">
    <source>
        <dbReference type="Pfam" id="PF00248"/>
    </source>
</evidence>
<dbReference type="InterPro" id="IPR020471">
    <property type="entry name" value="AKR"/>
</dbReference>
<evidence type="ECO:0000256" key="1">
    <source>
        <dbReference type="ARBA" id="ARBA00023002"/>
    </source>
</evidence>
<proteinExistence type="predicted"/>
<sequence length="333" mass="36086">MSQTAPTPPLSPWLEPRPSGPGAPPAAVSVGTMNFGARTPAPEAQRIVARALERGVLFFDTANSYGNGEAERLLGQALRGRRAEVGLATKVGLARIRGKSEGLSGGQVVRAVEDSLKRLGTDYVDVLYLHAPDTSTPVEETLDAVHGMLRAGKARHWGVSNHAAWQLLELRGLCDARGMPRPVVSQVLYNVLVRQLEVEYLPFTRRYPIHTTVYNPLAGGLLSGRHVPGSPIPPGSRFDGNRLYQRRYWSERLLEQAGRLREVAEAAGLTLVELAYAWLASRPGVDSVLAGPATVEHLDAALDACAKPLPPEVATRVDEISREWLGTDATYAR</sequence>
<dbReference type="RefSeq" id="WP_267536745.1">
    <property type="nucleotide sequence ID" value="NZ_JAPNKA010000001.1"/>
</dbReference>
<evidence type="ECO:0000313" key="5">
    <source>
        <dbReference type="Proteomes" id="UP001207654"/>
    </source>
</evidence>
<keyword evidence="1" id="KW-0560">Oxidoreductase</keyword>
<protein>
    <submittedName>
        <fullName evidence="4">Aldo/keto reductase</fullName>
    </submittedName>
</protein>
<dbReference type="EMBL" id="JAPNKA010000001">
    <property type="protein sequence ID" value="MCY1077941.1"/>
    <property type="molecule type" value="Genomic_DNA"/>
</dbReference>
<dbReference type="Pfam" id="PF00248">
    <property type="entry name" value="Aldo_ket_red"/>
    <property type="match status" value="1"/>
</dbReference>
<feature type="region of interest" description="Disordered" evidence="2">
    <location>
        <begin position="1"/>
        <end position="28"/>
    </location>
</feature>
<dbReference type="PANTHER" id="PTHR43364">
    <property type="entry name" value="NADH-SPECIFIC METHYLGLYOXAL REDUCTASE-RELATED"/>
    <property type="match status" value="1"/>
</dbReference>
<dbReference type="PANTHER" id="PTHR43364:SF4">
    <property type="entry name" value="NAD(P)-LINKED OXIDOREDUCTASE SUPERFAMILY PROTEIN"/>
    <property type="match status" value="1"/>
</dbReference>
<feature type="domain" description="NADP-dependent oxidoreductase" evidence="3">
    <location>
        <begin position="28"/>
        <end position="321"/>
    </location>
</feature>
<evidence type="ECO:0000313" key="4">
    <source>
        <dbReference type="EMBL" id="MCY1077941.1"/>
    </source>
</evidence>
<dbReference type="InterPro" id="IPR023210">
    <property type="entry name" value="NADP_OxRdtase_dom"/>
</dbReference>
<dbReference type="SUPFAM" id="SSF51430">
    <property type="entry name" value="NAD(P)-linked oxidoreductase"/>
    <property type="match status" value="1"/>
</dbReference>
<dbReference type="InterPro" id="IPR036812">
    <property type="entry name" value="NAD(P)_OxRdtase_dom_sf"/>
</dbReference>
<accession>A0ABT4A8F9</accession>
<reference evidence="4 5" key="1">
    <citation type="submission" date="2022-11" db="EMBL/GenBank/DDBJ databases">
        <title>Minimal conservation of predation-associated metabolite biosynthetic gene clusters underscores biosynthetic potential of Myxococcota including descriptions for ten novel species: Archangium lansinium sp. nov., Myxococcus landrumus sp. nov., Nannocystis bai.</title>
        <authorList>
            <person name="Ahearne A."/>
            <person name="Stevens C."/>
            <person name="Phillips K."/>
        </authorList>
    </citation>
    <scope>NUCLEOTIDE SEQUENCE [LARGE SCALE GENOMIC DNA]</scope>
    <source>
        <strain evidence="4 5">MIWBW</strain>
    </source>
</reference>
<dbReference type="InterPro" id="IPR050523">
    <property type="entry name" value="AKR_Detox_Biosynth"/>
</dbReference>